<feature type="domain" description="Peptidase M4" evidence="8">
    <location>
        <begin position="292"/>
        <end position="435"/>
    </location>
</feature>
<evidence type="ECO:0000256" key="3">
    <source>
        <dbReference type="ARBA" id="ARBA00022729"/>
    </source>
</evidence>
<reference evidence="12" key="1">
    <citation type="submission" date="2018-09" db="EMBL/GenBank/DDBJ databases">
        <authorList>
            <person name="Livingstone P.G."/>
            <person name="Whitworth D.E."/>
        </authorList>
    </citation>
    <scope>NUCLEOTIDE SEQUENCE [LARGE SCALE GENOMIC DNA]</scope>
    <source>
        <strain evidence="12">CA040B</strain>
    </source>
</reference>
<feature type="domain" description="Peptidase M4 C-terminal" evidence="9">
    <location>
        <begin position="533"/>
        <end position="640"/>
    </location>
</feature>
<evidence type="ECO:0000259" key="9">
    <source>
        <dbReference type="Pfam" id="PF02868"/>
    </source>
</evidence>
<evidence type="ECO:0000256" key="2">
    <source>
        <dbReference type="ARBA" id="ARBA00022723"/>
    </source>
</evidence>
<keyword evidence="3" id="KW-0732">Signal</keyword>
<feature type="domain" description="FTP" evidence="10">
    <location>
        <begin position="130"/>
        <end position="162"/>
    </location>
</feature>
<dbReference type="EMBL" id="RAWG01000128">
    <property type="protein sequence ID" value="RKH40574.1"/>
    <property type="molecule type" value="Genomic_DNA"/>
</dbReference>
<proteinExistence type="predicted"/>
<dbReference type="PANTHER" id="PTHR33794">
    <property type="entry name" value="BACILLOLYSIN"/>
    <property type="match status" value="1"/>
</dbReference>
<dbReference type="InterPro" id="IPR001570">
    <property type="entry name" value="Peptidase_M4_C_domain"/>
</dbReference>
<evidence type="ECO:0000256" key="7">
    <source>
        <dbReference type="SAM" id="MobiDB-lite"/>
    </source>
</evidence>
<gene>
    <name evidence="11" type="ORF">D7X12_20465</name>
</gene>
<dbReference type="GO" id="GO:0046872">
    <property type="term" value="F:metal ion binding"/>
    <property type="evidence" value="ECO:0007669"/>
    <property type="project" value="UniProtKB-KW"/>
</dbReference>
<dbReference type="InterPro" id="IPR027268">
    <property type="entry name" value="Peptidase_M4/M1_CTD_sf"/>
</dbReference>
<dbReference type="GO" id="GO:0004222">
    <property type="term" value="F:metalloendopeptidase activity"/>
    <property type="evidence" value="ECO:0007669"/>
    <property type="project" value="InterPro"/>
</dbReference>
<dbReference type="PANTHER" id="PTHR33794:SF1">
    <property type="entry name" value="BACILLOLYSIN"/>
    <property type="match status" value="1"/>
</dbReference>
<keyword evidence="5" id="KW-0862">Zinc</keyword>
<protein>
    <recommendedName>
        <fullName evidence="13">Peptidase M4 domain-containing protein</fullName>
    </recommendedName>
</protein>
<keyword evidence="6" id="KW-0482">Metalloprotease</keyword>
<dbReference type="InterPro" id="IPR011096">
    <property type="entry name" value="FTP_domain"/>
</dbReference>
<evidence type="ECO:0000259" key="10">
    <source>
        <dbReference type="Pfam" id="PF07504"/>
    </source>
</evidence>
<keyword evidence="1" id="KW-0645">Protease</keyword>
<evidence type="ECO:0000259" key="8">
    <source>
        <dbReference type="Pfam" id="PF01447"/>
    </source>
</evidence>
<keyword evidence="4" id="KW-0378">Hydrolase</keyword>
<evidence type="ECO:0000256" key="1">
    <source>
        <dbReference type="ARBA" id="ARBA00022670"/>
    </source>
</evidence>
<name>A0A3A8NMA1_9BACT</name>
<organism evidence="11 12">
    <name type="scientific">Corallococcus sicarius</name>
    <dbReference type="NCBI Taxonomy" id="2316726"/>
    <lineage>
        <taxon>Bacteria</taxon>
        <taxon>Pseudomonadati</taxon>
        <taxon>Myxococcota</taxon>
        <taxon>Myxococcia</taxon>
        <taxon>Myxococcales</taxon>
        <taxon>Cystobacterineae</taxon>
        <taxon>Myxococcaceae</taxon>
        <taxon>Corallococcus</taxon>
    </lineage>
</organism>
<comment type="caution">
    <text evidence="11">The sequence shown here is derived from an EMBL/GenBank/DDBJ whole genome shotgun (WGS) entry which is preliminary data.</text>
</comment>
<keyword evidence="12" id="KW-1185">Reference proteome</keyword>
<dbReference type="Pfam" id="PF01447">
    <property type="entry name" value="Peptidase_M4"/>
    <property type="match status" value="1"/>
</dbReference>
<dbReference type="AlphaFoldDB" id="A0A3A8NMA1"/>
<evidence type="ECO:0000256" key="5">
    <source>
        <dbReference type="ARBA" id="ARBA00022833"/>
    </source>
</evidence>
<evidence type="ECO:0000256" key="4">
    <source>
        <dbReference type="ARBA" id="ARBA00022801"/>
    </source>
</evidence>
<accession>A0A3A8NMA1</accession>
<feature type="region of interest" description="Disordered" evidence="7">
    <location>
        <begin position="68"/>
        <end position="95"/>
    </location>
</feature>
<evidence type="ECO:0000256" key="6">
    <source>
        <dbReference type="ARBA" id="ARBA00023049"/>
    </source>
</evidence>
<dbReference type="InterPro" id="IPR013856">
    <property type="entry name" value="Peptidase_M4_domain"/>
</dbReference>
<sequence length="1039" mass="111067">MPRCLRASGLHTPVRRASAEVRPRVCRVRRPAATSHGPYSEGDTFMKWRFASVLVVLGLVACGDSTDGPGEALAETGDGATSTPTPTPTPMRPDVSPQDLAVLRAREAPRSARALAEVERRFASRTPGLSFRVRRVDTQSLGDTHVWIQQVFQGTPVTGRDLGVIVFVDDTLQVLGEPDTFEGVAPARRTATAGLKQARAHVARKGLTVGDVGEAVLEPVYERRLRPGASGGNAADYETVVGFERGTRVKVTSAFAPDEPRELFVRERDGAVLERAFPPSGMAKASLRSAFAGNVLLPTYQSARAFFHLQSERYDSVSAATQRDGTVAFDYTSKSNIWGDNLLYAFQGPNTANGQTAAADAYISIYGTHRMFSDVYLRNGWDGQGGPIHAYVHAPQGNANPAGNGVIVLGYVPDGKGLSNVPLTDIETVAHEVGHMAFEQMTGVISGPTGEMGGLDEGTADIFGLVAGFYLPDALALAAAPCNALTCSGGGPRKPITVRGDWTFGNWGDARYGRSFIDPFMYPAWAPGIDTAPSHYAAGPLARMFYFLSVGVLPAGQAPAPGLLNPQRESAFLPRGLTGLGINATNWIWYHTLSGIYFSRINNYHTTREMMLEATMTLYQRVPHTPEYKAVEDAWAAVNVGPPADRTPPAVSITTEQKSPTEALVTVDVSDANGLETGTVVLSSAVTGTSVHTQACTGHCAITLNPKHYGTHTLHTVSVTAKDTRGNEVSRLVYFPLDVAKPNVTITSNTATPWFTNVPQQNLKFSGNDAYGIQSARVLLNGAEVVAQSWSSPFPPTFSFDSVLVDVSNASEGIHTLRFEAVDRFGNTWANWYELVVDRTPPELCSLAVTVDPANNGKVYLTLSGRDDGAGLSNLALHHTTGGLLRGDTTDVGGGVPRSLSHTATLAPGTYLFFGVCMDQRSNVVRTPYQTVTLVGSCNTMSTAGGAQVDERTFQLGKASGTVTLSYHTYTVHDRLKVYSGTTLVADTGCASTGDPSVLRNLTFSYSGTSGQLKVRVEPNCNPVTAQPTTEWAYSLSCP</sequence>
<dbReference type="SUPFAM" id="SSF55486">
    <property type="entry name" value="Metalloproteases ('zincins'), catalytic domain"/>
    <property type="match status" value="1"/>
</dbReference>
<dbReference type="InterPro" id="IPR050728">
    <property type="entry name" value="Zinc_Metalloprotease_M4"/>
</dbReference>
<evidence type="ECO:0000313" key="11">
    <source>
        <dbReference type="EMBL" id="RKH40574.1"/>
    </source>
</evidence>
<evidence type="ECO:0008006" key="13">
    <source>
        <dbReference type="Google" id="ProtNLM"/>
    </source>
</evidence>
<dbReference type="Pfam" id="PF07504">
    <property type="entry name" value="FTP"/>
    <property type="match status" value="1"/>
</dbReference>
<dbReference type="Gene3D" id="1.10.390.10">
    <property type="entry name" value="Neutral Protease Domain 2"/>
    <property type="match status" value="1"/>
</dbReference>
<dbReference type="Pfam" id="PF02868">
    <property type="entry name" value="Peptidase_M4_C"/>
    <property type="match status" value="1"/>
</dbReference>
<evidence type="ECO:0000313" key="12">
    <source>
        <dbReference type="Proteomes" id="UP000273405"/>
    </source>
</evidence>
<dbReference type="Proteomes" id="UP000273405">
    <property type="component" value="Unassembled WGS sequence"/>
</dbReference>
<dbReference type="GO" id="GO:0006508">
    <property type="term" value="P:proteolysis"/>
    <property type="evidence" value="ECO:0007669"/>
    <property type="project" value="UniProtKB-KW"/>
</dbReference>
<keyword evidence="2" id="KW-0479">Metal-binding</keyword>
<dbReference type="Gene3D" id="3.10.170.10">
    <property type="match status" value="1"/>
</dbReference>